<dbReference type="InterPro" id="IPR045863">
    <property type="entry name" value="CorA_TM1_TM2"/>
</dbReference>
<dbReference type="PANTHER" id="PTHR46494:SF2">
    <property type="entry name" value="MAGNESIUM TRANSPORT PROTEIN CORA"/>
    <property type="match status" value="1"/>
</dbReference>
<dbReference type="Gene3D" id="1.20.58.340">
    <property type="entry name" value="Magnesium transport protein CorA, transmembrane region"/>
    <property type="match status" value="2"/>
</dbReference>
<feature type="compositionally biased region" description="Basic and acidic residues" evidence="8">
    <location>
        <begin position="347"/>
        <end position="360"/>
    </location>
</feature>
<dbReference type="Pfam" id="PF01544">
    <property type="entry name" value="CorA"/>
    <property type="match status" value="1"/>
</dbReference>
<dbReference type="EMBL" id="CP048209">
    <property type="protein sequence ID" value="QHT59550.1"/>
    <property type="molecule type" value="Genomic_DNA"/>
</dbReference>
<dbReference type="SUPFAM" id="SSF143865">
    <property type="entry name" value="CorA soluble domain-like"/>
    <property type="match status" value="1"/>
</dbReference>
<evidence type="ECO:0000256" key="9">
    <source>
        <dbReference type="SAM" id="Phobius"/>
    </source>
</evidence>
<gene>
    <name evidence="10" type="ORF">GXP70_06010</name>
</gene>
<dbReference type="CDD" id="cd12821">
    <property type="entry name" value="EcCorA_ZntB-like"/>
    <property type="match status" value="1"/>
</dbReference>
<feature type="transmembrane region" description="Helical" evidence="9">
    <location>
        <begin position="270"/>
        <end position="289"/>
    </location>
</feature>
<evidence type="ECO:0000256" key="2">
    <source>
        <dbReference type="ARBA" id="ARBA00009765"/>
    </source>
</evidence>
<dbReference type="GO" id="GO:0015087">
    <property type="term" value="F:cobalt ion transmembrane transporter activity"/>
    <property type="evidence" value="ECO:0007669"/>
    <property type="project" value="TreeGrafter"/>
</dbReference>
<keyword evidence="7 9" id="KW-0472">Membrane</keyword>
<keyword evidence="5 9" id="KW-0812">Transmembrane</keyword>
<keyword evidence="6 9" id="KW-1133">Transmembrane helix</keyword>
<evidence type="ECO:0000256" key="5">
    <source>
        <dbReference type="ARBA" id="ARBA00022692"/>
    </source>
</evidence>
<reference evidence="10 11" key="1">
    <citation type="submission" date="2020-01" db="EMBL/GenBank/DDBJ databases">
        <title>Paenibacillus sp. nov., isolated from tomato rhizosphere.</title>
        <authorList>
            <person name="Weon H.-Y."/>
            <person name="Lee S.A."/>
        </authorList>
    </citation>
    <scope>NUCLEOTIDE SEQUENCE [LARGE SCALE GENOMIC DNA]</scope>
    <source>
        <strain evidence="10 11">12200R-189</strain>
    </source>
</reference>
<evidence type="ECO:0000256" key="1">
    <source>
        <dbReference type="ARBA" id="ARBA00004651"/>
    </source>
</evidence>
<dbReference type="InterPro" id="IPR002523">
    <property type="entry name" value="MgTranspt_CorA/ZnTranspt_ZntB"/>
</dbReference>
<evidence type="ECO:0000256" key="6">
    <source>
        <dbReference type="ARBA" id="ARBA00022989"/>
    </source>
</evidence>
<dbReference type="GO" id="GO:0050897">
    <property type="term" value="F:cobalt ion binding"/>
    <property type="evidence" value="ECO:0007669"/>
    <property type="project" value="TreeGrafter"/>
</dbReference>
<dbReference type="AlphaFoldDB" id="A0A6C0FZA7"/>
<comment type="similarity">
    <text evidence="2">Belongs to the CorA metal ion transporter (MIT) (TC 1.A.35) family.</text>
</comment>
<dbReference type="SUPFAM" id="SSF144083">
    <property type="entry name" value="Magnesium transport protein CorA, transmembrane region"/>
    <property type="match status" value="1"/>
</dbReference>
<dbReference type="RefSeq" id="WP_162355616.1">
    <property type="nucleotide sequence ID" value="NZ_CP048209.1"/>
</dbReference>
<evidence type="ECO:0000256" key="3">
    <source>
        <dbReference type="ARBA" id="ARBA00022448"/>
    </source>
</evidence>
<dbReference type="GO" id="GO:0015095">
    <property type="term" value="F:magnesium ion transmembrane transporter activity"/>
    <property type="evidence" value="ECO:0007669"/>
    <property type="project" value="TreeGrafter"/>
</dbReference>
<keyword evidence="4" id="KW-1003">Cell membrane</keyword>
<sequence length="415" mass="46791">MMHRLLQFPLEWEWHMLHAPRPAVSGLTRSRKAAQGAAAEQNGPDAGPIEAQLEIKQTHPAFAAWLQEIEGSAHNQIAVTELPGGKSVLQGTLLFQASDDESDIQHLHFRVTSDQLVTYQSDMRLSVRMQSEPWYEKLHRCTTAPEGLFVLIGNMLETFHAGLDRFETRLGELERQMSRHNKTGLMNAIFERRYELLHWSHLFIPIKEIQAAAKEAFMDELSEREEFKRMELRMERVQGLLDHYAMEIDTLLMMDDAISNFRGNDIMKTLTIFTALFMPATVIGAVWGMNFNRIPWAGERWGFLTVSGVIVVITLLIYWWLWRKGWTGDLLHGRSRGDIVGSSLTGDTDKAPQDSEDRALPNRRSRSARTGTSMTLSTKAGAASSSTSTEGTGASDAAEPAPLPSRSNRRQMPTE</sequence>
<feature type="region of interest" description="Disordered" evidence="8">
    <location>
        <begin position="27"/>
        <end position="46"/>
    </location>
</feature>
<dbReference type="PANTHER" id="PTHR46494">
    <property type="entry name" value="CORA FAMILY METAL ION TRANSPORTER (EUROFUNG)"/>
    <property type="match status" value="1"/>
</dbReference>
<dbReference type="Proteomes" id="UP000476064">
    <property type="component" value="Chromosome"/>
</dbReference>
<organism evidence="10 11">
    <name type="scientific">Paenibacillus lycopersici</name>
    <dbReference type="NCBI Taxonomy" id="2704462"/>
    <lineage>
        <taxon>Bacteria</taxon>
        <taxon>Bacillati</taxon>
        <taxon>Bacillota</taxon>
        <taxon>Bacilli</taxon>
        <taxon>Bacillales</taxon>
        <taxon>Paenibacillaceae</taxon>
        <taxon>Paenibacillus</taxon>
    </lineage>
</organism>
<evidence type="ECO:0000256" key="8">
    <source>
        <dbReference type="SAM" id="MobiDB-lite"/>
    </source>
</evidence>
<feature type="region of interest" description="Disordered" evidence="8">
    <location>
        <begin position="341"/>
        <end position="415"/>
    </location>
</feature>
<dbReference type="KEGG" id="plyc:GXP70_06010"/>
<evidence type="ECO:0000256" key="7">
    <source>
        <dbReference type="ARBA" id="ARBA00023136"/>
    </source>
</evidence>
<keyword evidence="3" id="KW-0813">Transport</keyword>
<feature type="compositionally biased region" description="Low complexity" evidence="8">
    <location>
        <begin position="375"/>
        <end position="398"/>
    </location>
</feature>
<dbReference type="InterPro" id="IPR045861">
    <property type="entry name" value="CorA_cytoplasmic_dom"/>
</dbReference>
<evidence type="ECO:0000313" key="11">
    <source>
        <dbReference type="Proteomes" id="UP000476064"/>
    </source>
</evidence>
<accession>A0A6C0FZA7</accession>
<name>A0A6C0FZA7_9BACL</name>
<evidence type="ECO:0000313" key="10">
    <source>
        <dbReference type="EMBL" id="QHT59550.1"/>
    </source>
</evidence>
<evidence type="ECO:0000256" key="4">
    <source>
        <dbReference type="ARBA" id="ARBA00022475"/>
    </source>
</evidence>
<feature type="transmembrane region" description="Helical" evidence="9">
    <location>
        <begin position="301"/>
        <end position="321"/>
    </location>
</feature>
<keyword evidence="11" id="KW-1185">Reference proteome</keyword>
<dbReference type="GO" id="GO:0000287">
    <property type="term" value="F:magnesium ion binding"/>
    <property type="evidence" value="ECO:0007669"/>
    <property type="project" value="TreeGrafter"/>
</dbReference>
<proteinExistence type="inferred from homology"/>
<dbReference type="GO" id="GO:0005886">
    <property type="term" value="C:plasma membrane"/>
    <property type="evidence" value="ECO:0007669"/>
    <property type="project" value="UniProtKB-SubCell"/>
</dbReference>
<comment type="subcellular location">
    <subcellularLocation>
        <location evidence="1">Cell membrane</location>
        <topology evidence="1">Multi-pass membrane protein</topology>
    </subcellularLocation>
</comment>
<protein>
    <submittedName>
        <fullName evidence="10">Magnesium transporter</fullName>
    </submittedName>
</protein>